<dbReference type="VEuPathDB" id="TrichDB:TVAG_316320"/>
<evidence type="ECO:0000313" key="4">
    <source>
        <dbReference type="EMBL" id="EAX92568.1"/>
    </source>
</evidence>
<dbReference type="CDD" id="cd00200">
    <property type="entry name" value="WD40"/>
    <property type="match status" value="1"/>
</dbReference>
<keyword evidence="2" id="KW-0677">Repeat</keyword>
<evidence type="ECO:0000313" key="5">
    <source>
        <dbReference type="Proteomes" id="UP000001542"/>
    </source>
</evidence>
<dbReference type="PROSITE" id="PS50294">
    <property type="entry name" value="WD_REPEATS_REGION"/>
    <property type="match status" value="3"/>
</dbReference>
<reference evidence="4" key="1">
    <citation type="submission" date="2006-10" db="EMBL/GenBank/DDBJ databases">
        <authorList>
            <person name="Amadeo P."/>
            <person name="Zhao Q."/>
            <person name="Wortman J."/>
            <person name="Fraser-Liggett C."/>
            <person name="Carlton J."/>
        </authorList>
    </citation>
    <scope>NUCLEOTIDE SEQUENCE</scope>
    <source>
        <strain evidence="4">G3</strain>
    </source>
</reference>
<dbReference type="SMR" id="A2FR92"/>
<dbReference type="SMART" id="SM00320">
    <property type="entry name" value="WD40"/>
    <property type="match status" value="7"/>
</dbReference>
<proteinExistence type="predicted"/>
<keyword evidence="5" id="KW-1185">Reference proteome</keyword>
<dbReference type="Proteomes" id="UP000001542">
    <property type="component" value="Unassembled WGS sequence"/>
</dbReference>
<dbReference type="VEuPathDB" id="TrichDB:TVAGG3_0629570"/>
<dbReference type="KEGG" id="tva:4750280"/>
<dbReference type="OrthoDB" id="538223at2759"/>
<sequence length="428" mass="47842">MAQQYTEYDAPKMVLENLDALQKAIVKIQEETLDLELLNSQSKIIIQQNKDDIEMLKEIKKNLAFLVTKQNTTVTQAEATLPVETKPKPQPHISQPHEGNPLSQVTMDWSVAPEEFKKNNNVSLRYCLSSNTVICAVNYSSDGRLFAFADAKTLFIMNSSDGSLVGTGSIPIVDGKNEQYVRVLVFSPDSKYIALAGKNNDIYVFSVANPQSEMRALKNHTNTVSSLAFSPDSKKLYSGSYDGMICMWDTSTFTVIKTKSQLCQNKDEYMVTFALSHDGSFIAVGFMKGNVALYSAQLDDKAPMIIKPHDSILLGLELSFDDDYLATTAQDQTSTMWKLQTFPKMVHKFEGHSELVLTVCFSRDGSLLFTGSKDETIKCWSAKTGNCIFTLRAHNNTVFQVHHHPSEDCFVTCSGDCRVCVWDYKAIQ</sequence>
<dbReference type="RefSeq" id="XP_001305498.1">
    <property type="nucleotide sequence ID" value="XM_001305497.1"/>
</dbReference>
<evidence type="ECO:0000256" key="1">
    <source>
        <dbReference type="ARBA" id="ARBA00022574"/>
    </source>
</evidence>
<keyword evidence="1 3" id="KW-0853">WD repeat</keyword>
<dbReference type="PANTHER" id="PTHR19848:SF8">
    <property type="entry name" value="F-BOX AND WD REPEAT DOMAIN CONTAINING 7"/>
    <property type="match status" value="1"/>
</dbReference>
<dbReference type="InParanoid" id="A2FR92"/>
<dbReference type="OMA" id="WIRISRV"/>
<dbReference type="InterPro" id="IPR019775">
    <property type="entry name" value="WD40_repeat_CS"/>
</dbReference>
<accession>A2FR92</accession>
<reference evidence="4" key="2">
    <citation type="journal article" date="2007" name="Science">
        <title>Draft genome sequence of the sexually transmitted pathogen Trichomonas vaginalis.</title>
        <authorList>
            <person name="Carlton J.M."/>
            <person name="Hirt R.P."/>
            <person name="Silva J.C."/>
            <person name="Delcher A.L."/>
            <person name="Schatz M."/>
            <person name="Zhao Q."/>
            <person name="Wortman J.R."/>
            <person name="Bidwell S.L."/>
            <person name="Alsmark U.C.M."/>
            <person name="Besteiro S."/>
            <person name="Sicheritz-Ponten T."/>
            <person name="Noel C.J."/>
            <person name="Dacks J.B."/>
            <person name="Foster P.G."/>
            <person name="Simillion C."/>
            <person name="Van de Peer Y."/>
            <person name="Miranda-Saavedra D."/>
            <person name="Barton G.J."/>
            <person name="Westrop G.D."/>
            <person name="Mueller S."/>
            <person name="Dessi D."/>
            <person name="Fiori P.L."/>
            <person name="Ren Q."/>
            <person name="Paulsen I."/>
            <person name="Zhang H."/>
            <person name="Bastida-Corcuera F.D."/>
            <person name="Simoes-Barbosa A."/>
            <person name="Brown M.T."/>
            <person name="Hayes R.D."/>
            <person name="Mukherjee M."/>
            <person name="Okumura C.Y."/>
            <person name="Schneider R."/>
            <person name="Smith A.J."/>
            <person name="Vanacova S."/>
            <person name="Villalvazo M."/>
            <person name="Haas B.J."/>
            <person name="Pertea M."/>
            <person name="Feldblyum T.V."/>
            <person name="Utterback T.R."/>
            <person name="Shu C.L."/>
            <person name="Osoegawa K."/>
            <person name="de Jong P.J."/>
            <person name="Hrdy I."/>
            <person name="Horvathova L."/>
            <person name="Zubacova Z."/>
            <person name="Dolezal P."/>
            <person name="Malik S.B."/>
            <person name="Logsdon J.M. Jr."/>
            <person name="Henze K."/>
            <person name="Gupta A."/>
            <person name="Wang C.C."/>
            <person name="Dunne R.L."/>
            <person name="Upcroft J.A."/>
            <person name="Upcroft P."/>
            <person name="White O."/>
            <person name="Salzberg S.L."/>
            <person name="Tang P."/>
            <person name="Chiu C.-H."/>
            <person name="Lee Y.-S."/>
            <person name="Embley T.M."/>
            <person name="Coombs G.H."/>
            <person name="Mottram J.C."/>
            <person name="Tachezy J."/>
            <person name="Fraser-Liggett C.M."/>
            <person name="Johnson P.J."/>
        </authorList>
    </citation>
    <scope>NUCLEOTIDE SEQUENCE [LARGE SCALE GENOMIC DNA]</scope>
    <source>
        <strain evidence="4">G3</strain>
    </source>
</reference>
<feature type="repeat" description="WD" evidence="3">
    <location>
        <begin position="391"/>
        <end position="428"/>
    </location>
</feature>
<protein>
    <submittedName>
        <fullName evidence="4">Transcriptional repressor tup12-related protein</fullName>
    </submittedName>
</protein>
<name>A2FR92_TRIV3</name>
<feature type="repeat" description="WD" evidence="3">
    <location>
        <begin position="217"/>
        <end position="258"/>
    </location>
</feature>
<organism evidence="4 5">
    <name type="scientific">Trichomonas vaginalis (strain ATCC PRA-98 / G3)</name>
    <dbReference type="NCBI Taxonomy" id="412133"/>
    <lineage>
        <taxon>Eukaryota</taxon>
        <taxon>Metamonada</taxon>
        <taxon>Parabasalia</taxon>
        <taxon>Trichomonadida</taxon>
        <taxon>Trichomonadidae</taxon>
        <taxon>Trichomonas</taxon>
    </lineage>
</organism>
<dbReference type="PROSITE" id="PS50082">
    <property type="entry name" value="WD_REPEATS_2"/>
    <property type="match status" value="4"/>
</dbReference>
<dbReference type="AlphaFoldDB" id="A2FR92"/>
<dbReference type="Gene3D" id="2.130.10.10">
    <property type="entry name" value="YVTN repeat-like/Quinoprotein amine dehydrogenase"/>
    <property type="match status" value="1"/>
</dbReference>
<gene>
    <name evidence="4" type="ORF">TVAG_316320</name>
</gene>
<feature type="repeat" description="WD" evidence="3">
    <location>
        <begin position="349"/>
        <end position="390"/>
    </location>
</feature>
<feature type="repeat" description="WD" evidence="3">
    <location>
        <begin position="306"/>
        <end position="341"/>
    </location>
</feature>
<dbReference type="SUPFAM" id="SSF50978">
    <property type="entry name" value="WD40 repeat-like"/>
    <property type="match status" value="1"/>
</dbReference>
<dbReference type="Pfam" id="PF00400">
    <property type="entry name" value="WD40"/>
    <property type="match status" value="3"/>
</dbReference>
<evidence type="ECO:0000256" key="3">
    <source>
        <dbReference type="PROSITE-ProRule" id="PRU00221"/>
    </source>
</evidence>
<dbReference type="EMBL" id="DS113959">
    <property type="protein sequence ID" value="EAX92568.1"/>
    <property type="molecule type" value="Genomic_DNA"/>
</dbReference>
<dbReference type="InterPro" id="IPR015943">
    <property type="entry name" value="WD40/YVTN_repeat-like_dom_sf"/>
</dbReference>
<evidence type="ECO:0000256" key="2">
    <source>
        <dbReference type="ARBA" id="ARBA00022737"/>
    </source>
</evidence>
<dbReference type="InterPro" id="IPR036322">
    <property type="entry name" value="WD40_repeat_dom_sf"/>
</dbReference>
<dbReference type="PANTHER" id="PTHR19848">
    <property type="entry name" value="WD40 REPEAT PROTEIN"/>
    <property type="match status" value="1"/>
</dbReference>
<dbReference type="eggNOG" id="KOG0266">
    <property type="taxonomic scope" value="Eukaryota"/>
</dbReference>
<dbReference type="STRING" id="5722.A2FR92"/>
<dbReference type="PROSITE" id="PS00678">
    <property type="entry name" value="WD_REPEATS_1"/>
    <property type="match status" value="1"/>
</dbReference>
<dbReference type="InterPro" id="IPR001680">
    <property type="entry name" value="WD40_rpt"/>
</dbReference>